<dbReference type="GeneID" id="14005414"/>
<keyword evidence="2" id="KW-1185">Reference proteome</keyword>
<dbReference type="Proteomes" id="UP000007597">
    <property type="component" value="Segment"/>
</dbReference>
<evidence type="ECO:0000313" key="2">
    <source>
        <dbReference type="Proteomes" id="UP000007597"/>
    </source>
</evidence>
<dbReference type="KEGG" id="vg:14005414"/>
<evidence type="ECO:0000313" key="1">
    <source>
        <dbReference type="EMBL" id="AFD02990.1"/>
    </source>
</evidence>
<proteinExistence type="predicted"/>
<name>H8ZNC9_9CAUD</name>
<dbReference type="EMBL" id="JN371769">
    <property type="protein sequence ID" value="AFD02990.1"/>
    <property type="molecule type" value="Genomic_DNA"/>
</dbReference>
<reference evidence="1 2" key="1">
    <citation type="submission" date="2011-07" db="EMBL/GenBank/DDBJ databases">
        <title>Viral Tagging: a high-throughput approach to explore virus-host interactions.</title>
        <authorList>
            <person name="Deng L."/>
            <person name="Sullivan M.B."/>
            <person name="Poulos B."/>
            <person name="Ignacio Espinoza J.C."/>
        </authorList>
    </citation>
    <scope>NUCLEOTIDE SEQUENCE [LARGE SCALE GENOMIC DNA]</scope>
</reference>
<protein>
    <submittedName>
        <fullName evidence="1">Peptidase</fullName>
    </submittedName>
</protein>
<sequence>MGKVFFLRDPKTGFTKKISNSPYTTTKEIVGFHREITDYNWIGIRICSKSELGRAVRNNVDTVPPDMDKKWKKEKFFSISKQAGFSESFYIPDRNLGAESEDLAVSQKGEVATKAELQRAFKKHMGSKMGNKTMINKFIEQIA</sequence>
<organism evidence="1 2">
    <name type="scientific">Synechococcus phage metaG-MbCM1</name>
    <dbReference type="NCBI Taxonomy" id="1079999"/>
    <lineage>
        <taxon>Viruses</taxon>
        <taxon>Duplodnaviria</taxon>
        <taxon>Heunggongvirae</taxon>
        <taxon>Uroviricota</taxon>
        <taxon>Caudoviricetes</taxon>
        <taxon>Pantevenvirales</taxon>
        <taxon>Kyanoviridae</taxon>
        <taxon>Galenevirus</taxon>
        <taxon>Galenevirus mbcm1</taxon>
    </lineage>
</organism>
<accession>H8ZNC9</accession>
<dbReference type="RefSeq" id="YP_007001641.1">
    <property type="nucleotide sequence ID" value="NC_019443.1"/>
</dbReference>